<organism evidence="1 2">
    <name type="scientific">Hypoxylon rubiginosum</name>
    <dbReference type="NCBI Taxonomy" id="110542"/>
    <lineage>
        <taxon>Eukaryota</taxon>
        <taxon>Fungi</taxon>
        <taxon>Dikarya</taxon>
        <taxon>Ascomycota</taxon>
        <taxon>Pezizomycotina</taxon>
        <taxon>Sordariomycetes</taxon>
        <taxon>Xylariomycetidae</taxon>
        <taxon>Xylariales</taxon>
        <taxon>Hypoxylaceae</taxon>
        <taxon>Hypoxylon</taxon>
    </lineage>
</organism>
<comment type="caution">
    <text evidence="1">The sequence shown here is derived from an EMBL/GenBank/DDBJ whole genome shotgun (WGS) entry which is preliminary data.</text>
</comment>
<evidence type="ECO:0000313" key="1">
    <source>
        <dbReference type="EMBL" id="KAI6089454.1"/>
    </source>
</evidence>
<accession>A0ACC0D9R3</accession>
<gene>
    <name evidence="1" type="ORF">F4821DRAFT_231077</name>
</gene>
<keyword evidence="2" id="KW-1185">Reference proteome</keyword>
<dbReference type="EMBL" id="MU394295">
    <property type="protein sequence ID" value="KAI6089454.1"/>
    <property type="molecule type" value="Genomic_DNA"/>
</dbReference>
<protein>
    <submittedName>
        <fullName evidence="1">PEBP-like protein</fullName>
    </submittedName>
</protein>
<name>A0ACC0D9R3_9PEZI</name>
<evidence type="ECO:0000313" key="2">
    <source>
        <dbReference type="Proteomes" id="UP001497680"/>
    </source>
</evidence>
<reference evidence="1 2" key="1">
    <citation type="journal article" date="2022" name="New Phytol.">
        <title>Ecological generalism drives hyperdiversity of secondary metabolite gene clusters in xylarialean endophytes.</title>
        <authorList>
            <person name="Franco M.E.E."/>
            <person name="Wisecaver J.H."/>
            <person name="Arnold A.E."/>
            <person name="Ju Y.M."/>
            <person name="Slot J.C."/>
            <person name="Ahrendt S."/>
            <person name="Moore L.P."/>
            <person name="Eastman K.E."/>
            <person name="Scott K."/>
            <person name="Konkel Z."/>
            <person name="Mondo S.J."/>
            <person name="Kuo A."/>
            <person name="Hayes R.D."/>
            <person name="Haridas S."/>
            <person name="Andreopoulos B."/>
            <person name="Riley R."/>
            <person name="LaButti K."/>
            <person name="Pangilinan J."/>
            <person name="Lipzen A."/>
            <person name="Amirebrahimi M."/>
            <person name="Yan J."/>
            <person name="Adam C."/>
            <person name="Keymanesh K."/>
            <person name="Ng V."/>
            <person name="Louie K."/>
            <person name="Northen T."/>
            <person name="Drula E."/>
            <person name="Henrissat B."/>
            <person name="Hsieh H.M."/>
            <person name="Youens-Clark K."/>
            <person name="Lutzoni F."/>
            <person name="Miadlikowska J."/>
            <person name="Eastwood D.C."/>
            <person name="Hamelin R.C."/>
            <person name="Grigoriev I.V."/>
            <person name="U'Ren J.M."/>
        </authorList>
    </citation>
    <scope>NUCLEOTIDE SEQUENCE [LARGE SCALE GENOMIC DNA]</scope>
    <source>
        <strain evidence="1 2">ER1909</strain>
    </source>
</reference>
<sequence>MSSCQRAARPLLQSLRQECLLRRTSQFPRSFSTSVPRQDEGPTTTTTTTPSTPPPTPSTKSIDQLEAAANAREAEAKKYRMKERLMDRETTTMPWAERKLISLGTPPVGSRRRRAALRTSENVPFEQLPYQCFQAARQILQEDRQEKVRAIAKELVKIRRLEDTPADQVPGGERKKNLRLASLRKYLEELKILADVNDPVVKRKFEDGVGDMDKPIYRYYAENKWRGMPYRIITQRIQQLNIVPDVLPKFEPVADVELFFRRIKVSPGAILDSRITEVPPRLRVQVFNPGERLVSVVVMDSDVPNPETDSFDRRCHYLAANVPLSPNTPSLPLGNVDKEKQLAVRWLPAFSQKGAPYHRLSVFVLEQKPGETLDIAKLRELYSGRDGFSLKSYRDKFGLTPVGFNIFRTIWDDSTAGVMQRAGIPGADIEFKLKRVYSMKEDKKPRGWEAKRQKPKYRGLWKYSKRIRGMPRGRRSS</sequence>
<dbReference type="Proteomes" id="UP001497680">
    <property type="component" value="Unassembled WGS sequence"/>
</dbReference>
<proteinExistence type="predicted"/>